<reference evidence="2" key="1">
    <citation type="submission" date="2020-11" db="EMBL/GenBank/DDBJ databases">
        <authorList>
            <consortium name="DOE Joint Genome Institute"/>
            <person name="Ahrendt S."/>
            <person name="Riley R."/>
            <person name="Andreopoulos W."/>
            <person name="Labutti K."/>
            <person name="Pangilinan J."/>
            <person name="Ruiz-Duenas F.J."/>
            <person name="Barrasa J.M."/>
            <person name="Sanchez-Garcia M."/>
            <person name="Camarero S."/>
            <person name="Miyauchi S."/>
            <person name="Serrano A."/>
            <person name="Linde D."/>
            <person name="Babiker R."/>
            <person name="Drula E."/>
            <person name="Ayuso-Fernandez I."/>
            <person name="Pacheco R."/>
            <person name="Padilla G."/>
            <person name="Ferreira P."/>
            <person name="Barriuso J."/>
            <person name="Kellner H."/>
            <person name="Castanera R."/>
            <person name="Alfaro M."/>
            <person name="Ramirez L."/>
            <person name="Pisabarro A.G."/>
            <person name="Kuo A."/>
            <person name="Tritt A."/>
            <person name="Lipzen A."/>
            <person name="He G."/>
            <person name="Yan M."/>
            <person name="Ng V."/>
            <person name="Cullen D."/>
            <person name="Martin F."/>
            <person name="Rosso M.-N."/>
            <person name="Henrissat B."/>
            <person name="Hibbett D."/>
            <person name="Martinez A.T."/>
            <person name="Grigoriev I.V."/>
        </authorList>
    </citation>
    <scope>NUCLEOTIDE SEQUENCE</scope>
    <source>
        <strain evidence="2">MF-IS2</strain>
    </source>
</reference>
<organism evidence="2 3">
    <name type="scientific">Macrolepiota fuliginosa MF-IS2</name>
    <dbReference type="NCBI Taxonomy" id="1400762"/>
    <lineage>
        <taxon>Eukaryota</taxon>
        <taxon>Fungi</taxon>
        <taxon>Dikarya</taxon>
        <taxon>Basidiomycota</taxon>
        <taxon>Agaricomycotina</taxon>
        <taxon>Agaricomycetes</taxon>
        <taxon>Agaricomycetidae</taxon>
        <taxon>Agaricales</taxon>
        <taxon>Agaricineae</taxon>
        <taxon>Agaricaceae</taxon>
        <taxon>Macrolepiota</taxon>
    </lineage>
</organism>
<keyword evidence="3" id="KW-1185">Reference proteome</keyword>
<dbReference type="InterPro" id="IPR053931">
    <property type="entry name" value="RapZ_C"/>
</dbReference>
<dbReference type="GO" id="GO:0005524">
    <property type="term" value="F:ATP binding"/>
    <property type="evidence" value="ECO:0007669"/>
    <property type="project" value="InterPro"/>
</dbReference>
<evidence type="ECO:0000259" key="1">
    <source>
        <dbReference type="Pfam" id="PF22740"/>
    </source>
</evidence>
<proteinExistence type="predicted"/>
<dbReference type="Proteomes" id="UP000807342">
    <property type="component" value="Unassembled WGS sequence"/>
</dbReference>
<feature type="domain" description="RapZ C-terminal" evidence="1">
    <location>
        <begin position="12"/>
        <end position="140"/>
    </location>
</feature>
<comment type="caution">
    <text evidence="2">The sequence shown here is derived from an EMBL/GenBank/DDBJ whole genome shotgun (WGS) entry which is preliminary data.</text>
</comment>
<gene>
    <name evidence="2" type="ORF">P691DRAFT_704845</name>
</gene>
<dbReference type="PANTHER" id="PTHR30448">
    <property type="entry name" value="RNASE ADAPTER PROTEIN RAPZ"/>
    <property type="match status" value="1"/>
</dbReference>
<dbReference type="EMBL" id="MU151160">
    <property type="protein sequence ID" value="KAF9448457.1"/>
    <property type="molecule type" value="Genomic_DNA"/>
</dbReference>
<evidence type="ECO:0000313" key="3">
    <source>
        <dbReference type="Proteomes" id="UP000807342"/>
    </source>
</evidence>
<dbReference type="OrthoDB" id="10267139at2759"/>
<dbReference type="PANTHER" id="PTHR30448:SF0">
    <property type="entry name" value="RNASE ADAPTER PROTEIN RAPZ"/>
    <property type="match status" value="1"/>
</dbReference>
<dbReference type="AlphaFoldDB" id="A0A9P5XBR7"/>
<protein>
    <recommendedName>
        <fullName evidence="1">RapZ C-terminal domain-containing protein</fullName>
    </recommendedName>
</protein>
<dbReference type="Pfam" id="PF22740">
    <property type="entry name" value="PapZ_C"/>
    <property type="match status" value="1"/>
</dbReference>
<evidence type="ECO:0000313" key="2">
    <source>
        <dbReference type="EMBL" id="KAF9448457.1"/>
    </source>
</evidence>
<sequence length="153" mass="17600">MSSTTTNRGRCLSIVSFGYRYGPLSRPPSLSYDIRDIPNPPREFRLQQRSTNDATALRQWLLSNDVFLTRINEARREILDFIDTPGNFEPPGTHQITIGVNCLLGRHRSVTFANELARRLEEDLESQPSWEVRVKHRDLERKSSKQSGLTSSR</sequence>
<name>A0A9P5XBR7_9AGAR</name>
<accession>A0A9P5XBR7</accession>
<dbReference type="InterPro" id="IPR005337">
    <property type="entry name" value="RapZ-like"/>
</dbReference>